<dbReference type="Proteomes" id="UP000887566">
    <property type="component" value="Unplaced"/>
</dbReference>
<dbReference type="WBParaSite" id="PSAMB.scaffold2776size21347.g19082.t1">
    <property type="protein sequence ID" value="PSAMB.scaffold2776size21347.g19082.t1"/>
    <property type="gene ID" value="PSAMB.scaffold2776size21347.g19082"/>
</dbReference>
<protein>
    <submittedName>
        <fullName evidence="4">Uncharacterized protein</fullName>
    </submittedName>
</protein>
<name>A0A914VYL2_9BILA</name>
<feature type="coiled-coil region" evidence="1">
    <location>
        <begin position="176"/>
        <end position="203"/>
    </location>
</feature>
<feature type="region of interest" description="Disordered" evidence="2">
    <location>
        <begin position="49"/>
        <end position="76"/>
    </location>
</feature>
<dbReference type="AlphaFoldDB" id="A0A914VYL2"/>
<feature type="compositionally biased region" description="Basic and acidic residues" evidence="2">
    <location>
        <begin position="49"/>
        <end position="72"/>
    </location>
</feature>
<evidence type="ECO:0000256" key="1">
    <source>
        <dbReference type="SAM" id="Coils"/>
    </source>
</evidence>
<evidence type="ECO:0000256" key="2">
    <source>
        <dbReference type="SAM" id="MobiDB-lite"/>
    </source>
</evidence>
<proteinExistence type="predicted"/>
<sequence>MGNVGGRSCFKKAEGESNVLVISSTASHSNFWWDGSHVQKSWHFVRQQRAEESPDLSSEEHVYESMSDRSTNEDMATQTSICDDPFADYSLPGIDHLYSEIRKYVPENRDDAEVYESVPATLCRPNGPNVYNPAEIDEFQQFYAEYNNYMSVVRLTKISKDVSSMLSDLQFDRIRVNQVVDEVRQLTRRLNALESTKKELIDVVHQHELMSSTNTNFDRLPCSCHRNCA</sequence>
<accession>A0A914VYL2</accession>
<keyword evidence="3" id="KW-1185">Reference proteome</keyword>
<evidence type="ECO:0000313" key="3">
    <source>
        <dbReference type="Proteomes" id="UP000887566"/>
    </source>
</evidence>
<evidence type="ECO:0000313" key="4">
    <source>
        <dbReference type="WBParaSite" id="PSAMB.scaffold2776size21347.g19082.t1"/>
    </source>
</evidence>
<reference evidence="4" key="1">
    <citation type="submission" date="2022-11" db="UniProtKB">
        <authorList>
            <consortium name="WormBaseParasite"/>
        </authorList>
    </citation>
    <scope>IDENTIFICATION</scope>
</reference>
<keyword evidence="1" id="KW-0175">Coiled coil</keyword>
<organism evidence="3 4">
    <name type="scientific">Plectus sambesii</name>
    <dbReference type="NCBI Taxonomy" id="2011161"/>
    <lineage>
        <taxon>Eukaryota</taxon>
        <taxon>Metazoa</taxon>
        <taxon>Ecdysozoa</taxon>
        <taxon>Nematoda</taxon>
        <taxon>Chromadorea</taxon>
        <taxon>Plectida</taxon>
        <taxon>Plectina</taxon>
        <taxon>Plectoidea</taxon>
        <taxon>Plectidae</taxon>
        <taxon>Plectus</taxon>
    </lineage>
</organism>